<sequence length="152" mass="17282">MIGQHRIFVDHYQFYVFDSDTDPYEVDEEWSDEVLKKGYLQGKSSIHVVTVGDYNDHAVTIHKGSPSEVLPEGGHDAITEITINSGKVKLSSPAYGHNDEPEFNIGSGVYKLTIRSLNSGKEDPDAVEDLEDQEFFKLEHLERYELYFEPKA</sequence>
<evidence type="ECO:0000313" key="1">
    <source>
        <dbReference type="EMBL" id="MCL1105316.1"/>
    </source>
</evidence>
<proteinExistence type="predicted"/>
<dbReference type="InterPro" id="IPR038691">
    <property type="entry name" value="ComJ_sf"/>
</dbReference>
<name>A0A9X1Z3W5_9GAMM</name>
<organism evidence="1 2">
    <name type="scientific">Shewanella algicola</name>
    <dbReference type="NCBI Taxonomy" id="640633"/>
    <lineage>
        <taxon>Bacteria</taxon>
        <taxon>Pseudomonadati</taxon>
        <taxon>Pseudomonadota</taxon>
        <taxon>Gammaproteobacteria</taxon>
        <taxon>Alteromonadales</taxon>
        <taxon>Shewanellaceae</taxon>
        <taxon>Shewanella</taxon>
    </lineage>
</organism>
<protein>
    <submittedName>
        <fullName evidence="1">Uncharacterized protein</fullName>
    </submittedName>
</protein>
<dbReference type="EMBL" id="JAKILJ010000016">
    <property type="protein sequence ID" value="MCL1105316.1"/>
    <property type="molecule type" value="Genomic_DNA"/>
</dbReference>
<dbReference type="Proteomes" id="UP001139408">
    <property type="component" value="Unassembled WGS sequence"/>
</dbReference>
<dbReference type="Gene3D" id="2.60.34.30">
    <property type="entry name" value="Competence, DNA-entry nuclease inhibitor, ComJ"/>
    <property type="match status" value="1"/>
</dbReference>
<evidence type="ECO:0000313" key="2">
    <source>
        <dbReference type="Proteomes" id="UP001139408"/>
    </source>
</evidence>
<dbReference type="AlphaFoldDB" id="A0A9X1Z3W5"/>
<reference evidence="1" key="1">
    <citation type="submission" date="2022-01" db="EMBL/GenBank/DDBJ databases">
        <title>Whole genome-based taxonomy of the Shewanellaceae.</title>
        <authorList>
            <person name="Martin-Rodriguez A.J."/>
        </authorList>
    </citation>
    <scope>NUCLEOTIDE SEQUENCE</scope>
    <source>
        <strain evidence="1">DSM 23803</strain>
    </source>
</reference>
<comment type="caution">
    <text evidence="1">The sequence shown here is derived from an EMBL/GenBank/DDBJ whole genome shotgun (WGS) entry which is preliminary data.</text>
</comment>
<gene>
    <name evidence="1" type="ORF">L2749_08565</name>
</gene>
<accession>A0A9X1Z3W5</accession>
<dbReference type="RefSeq" id="WP_188925490.1">
    <property type="nucleotide sequence ID" value="NZ_BMQI01000025.1"/>
</dbReference>
<keyword evidence="2" id="KW-1185">Reference proteome</keyword>